<keyword evidence="1" id="KW-1133">Transmembrane helix</keyword>
<keyword evidence="1" id="KW-0812">Transmembrane</keyword>
<dbReference type="WBParaSite" id="SVE_0626400.1">
    <property type="protein sequence ID" value="SVE_0626400.1"/>
    <property type="gene ID" value="SVE_0626400"/>
</dbReference>
<dbReference type="Proteomes" id="UP000035680">
    <property type="component" value="Unassembled WGS sequence"/>
</dbReference>
<keyword evidence="2" id="KW-1185">Reference proteome</keyword>
<keyword evidence="1" id="KW-0472">Membrane</keyword>
<evidence type="ECO:0000313" key="3">
    <source>
        <dbReference type="WBParaSite" id="SVE_0626400.1"/>
    </source>
</evidence>
<reference evidence="2" key="1">
    <citation type="submission" date="2014-07" db="EMBL/GenBank/DDBJ databases">
        <authorList>
            <person name="Martin A.A"/>
            <person name="De Silva N."/>
        </authorList>
    </citation>
    <scope>NUCLEOTIDE SEQUENCE</scope>
</reference>
<reference evidence="3" key="2">
    <citation type="submission" date="2015-08" db="UniProtKB">
        <authorList>
            <consortium name="WormBaseParasite"/>
        </authorList>
    </citation>
    <scope>IDENTIFICATION</scope>
</reference>
<evidence type="ECO:0000256" key="1">
    <source>
        <dbReference type="SAM" id="Phobius"/>
    </source>
</evidence>
<dbReference type="InterPro" id="IPR000718">
    <property type="entry name" value="Peptidase_M13"/>
</dbReference>
<dbReference type="GO" id="GO:0004222">
    <property type="term" value="F:metalloendopeptidase activity"/>
    <property type="evidence" value="ECO:0007669"/>
    <property type="project" value="InterPro"/>
</dbReference>
<feature type="transmembrane region" description="Helical" evidence="1">
    <location>
        <begin position="6"/>
        <end position="22"/>
    </location>
</feature>
<evidence type="ECO:0000313" key="2">
    <source>
        <dbReference type="Proteomes" id="UP000035680"/>
    </source>
</evidence>
<organism evidence="2 3">
    <name type="scientific">Strongyloides venezuelensis</name>
    <name type="common">Threadworm</name>
    <dbReference type="NCBI Taxonomy" id="75913"/>
    <lineage>
        <taxon>Eukaryota</taxon>
        <taxon>Metazoa</taxon>
        <taxon>Ecdysozoa</taxon>
        <taxon>Nematoda</taxon>
        <taxon>Chromadorea</taxon>
        <taxon>Rhabditida</taxon>
        <taxon>Tylenchina</taxon>
        <taxon>Panagrolaimomorpha</taxon>
        <taxon>Strongyloidoidea</taxon>
        <taxon>Strongyloididae</taxon>
        <taxon>Strongyloides</taxon>
    </lineage>
</organism>
<sequence length="151" mass="17881">MKAFALYLYYFGIIFVSKGFIINTSGKISINYDPESTSRSLREYVDFTVDPCDNFYKFSYAVKGKYNNESTAINNIYNLRMKCVQLSEEKKKKCEYEIIKFGIYAFGILFSKKSKIDREKHAIYVIIEDTINRIKEEFRLLINEKENIFDK</sequence>
<proteinExistence type="predicted"/>
<accession>A0A0K0FBQ1</accession>
<dbReference type="AlphaFoldDB" id="A0A0K0FBQ1"/>
<dbReference type="PROSITE" id="PS51885">
    <property type="entry name" value="NEPRILYSIN"/>
    <property type="match status" value="1"/>
</dbReference>
<dbReference type="GO" id="GO:0006508">
    <property type="term" value="P:proteolysis"/>
    <property type="evidence" value="ECO:0007669"/>
    <property type="project" value="InterPro"/>
</dbReference>
<name>A0A0K0FBQ1_STRVS</name>
<protein>
    <submittedName>
        <fullName evidence="3">Fam-d protein</fullName>
    </submittedName>
</protein>